<dbReference type="STRING" id="1016849.A0A0D1W252"/>
<dbReference type="Gene3D" id="1.25.10.10">
    <property type="entry name" value="Leucine-rich Repeat Variant"/>
    <property type="match status" value="1"/>
</dbReference>
<feature type="region of interest" description="Disordered" evidence="1">
    <location>
        <begin position="759"/>
        <end position="819"/>
    </location>
</feature>
<evidence type="ECO:0000313" key="5">
    <source>
        <dbReference type="Proteomes" id="UP000053599"/>
    </source>
</evidence>
<dbReference type="InterPro" id="IPR049362">
    <property type="entry name" value="TTI1_rpt"/>
</dbReference>
<dbReference type="EMBL" id="KN846952">
    <property type="protein sequence ID" value="KIV82840.1"/>
    <property type="molecule type" value="Genomic_DNA"/>
</dbReference>
<feature type="compositionally biased region" description="Acidic residues" evidence="1">
    <location>
        <begin position="792"/>
        <end position="802"/>
    </location>
</feature>
<dbReference type="InterPro" id="IPR057566">
    <property type="entry name" value="TPR_TTI1_N"/>
</dbReference>
<reference evidence="4 5" key="1">
    <citation type="submission" date="2015-01" db="EMBL/GenBank/DDBJ databases">
        <title>The Genome Sequence of Exophiala sideris CBS121828.</title>
        <authorList>
            <consortium name="The Broad Institute Genomics Platform"/>
            <person name="Cuomo C."/>
            <person name="de Hoog S."/>
            <person name="Gorbushina A."/>
            <person name="Stielow B."/>
            <person name="Teixiera M."/>
            <person name="Abouelleil A."/>
            <person name="Chapman S.B."/>
            <person name="Priest M."/>
            <person name="Young S.K."/>
            <person name="Wortman J."/>
            <person name="Nusbaum C."/>
            <person name="Birren B."/>
        </authorList>
    </citation>
    <scope>NUCLEOTIDE SEQUENCE [LARGE SCALE GENOMIC DNA]</scope>
    <source>
        <strain evidence="4 5">CBS 121828</strain>
    </source>
</reference>
<gene>
    <name evidence="4" type="ORF">PV11_04913</name>
</gene>
<sequence length="1054" mass="116463">MNSARQQAFQRLRTPCVELSSTALKFKADQVTPKAVLLALELVYQILQSLARDGLLDEKLAEYAFFPLTHIFNQSRRLSSHCLELAVKCVNILVSQGWRDKLLPEMAKQLLILMGLLVSTSPSQHNEPATDELKVASFECISVLVAQSRCLTINVLEVSSEKTIVDQLVYQLLESITETSSDNVQISAAQALLELNHAINDRPFLASLLPRTVSTLVKVLRPSTQARRTRKVLAAYLRLLTVVLKGVLADEIGSDLERRPDNAKGSESKENIVLDKQWRDATTPQVDLALVQVVKLRTQEGSEIGQALLDLCLMVIENAPRTLARSLPLMVETLVVLSQSASSTAAKVTLKHLMFSRPEVAEIVRAKFYDWSQALPRVMQGNDDRPKQQMLGQVATSFVALMDTSSTTDEAPSMVASVLVEAVAAAIEAGTAKHKLVDEAPYFATTDLVQQTLRVNEDFSPVILNHQSQQASLKELKSFVELLRSHSLGPALTRCMLDRTQDPNASRKLSATYLALSLLRSHGDEFISLDDMIADSSASDLSLSRPFLVADLYALTLPCLLQYSESRSEDGSDWRLVAMSLESLILQANQLGQSYRPELMETLFPMLTLLGSRNGMLQRHAMTALNLLVRACEYGSVAQMLIENADYLINGIAMRLNAFDVSRDGLQVLAMMIGLCGASLIPYLDDLVGSIFGALDSFHGYPQLVEDLFGMLKLMVDKTSAKPDVLAINPAIATSEHTRKHVVVSTVDVILEDLRMRRRRKDSSDEQLEETASTPHRPWAKATGDSEKGEEQDSDGEEDLKDEDVSTTADQNKEPPLSKSHQLLLNIARSTVPHFSSPSPKVRLILLALLREICPPLAQHENSFLPLVSSIWPAIVSRLLLWKEDISSEMPYNAQAAVETMTIICSSAGDFMSSRIEEVFSDLVAIFTKVSSAIVPSAKRPKSSKLQNGLQLESVVDERRNIVHADDGETREKSVSGLLQGPVTRPGSMQMLHSVIALFVSILQNVRVTQDSADRIFDILVPFTGLPGNKEVNREILLEYNADALWLIEQHFDG</sequence>
<name>A0A0D1W252_9EURO</name>
<dbReference type="InterPro" id="IPR011989">
    <property type="entry name" value="ARM-like"/>
</dbReference>
<feature type="domain" description="TTI1 N-terminal TPR" evidence="2">
    <location>
        <begin position="9"/>
        <end position="339"/>
    </location>
</feature>
<protein>
    <recommendedName>
        <fullName evidence="6">HEAT repeat protein</fullName>
    </recommendedName>
</protein>
<evidence type="ECO:0008006" key="6">
    <source>
        <dbReference type="Google" id="ProtNLM"/>
    </source>
</evidence>
<evidence type="ECO:0000259" key="2">
    <source>
        <dbReference type="Pfam" id="PF24173"/>
    </source>
</evidence>
<evidence type="ECO:0000256" key="1">
    <source>
        <dbReference type="SAM" id="MobiDB-lite"/>
    </source>
</evidence>
<dbReference type="PANTHER" id="PTHR18460">
    <property type="entry name" value="TEL2 INTERACTING PROTEIN 1 TTI1 FAMILY MEMBER"/>
    <property type="match status" value="1"/>
</dbReference>
<dbReference type="Pfam" id="PF24173">
    <property type="entry name" value="TPR_TTI1_N"/>
    <property type="match status" value="1"/>
</dbReference>
<dbReference type="PANTHER" id="PTHR18460:SF3">
    <property type="entry name" value="TELO2-INTERACTING PROTEIN 1 HOMOLOG"/>
    <property type="match status" value="1"/>
</dbReference>
<feature type="domain" description="TTI1 C-terminal TPR" evidence="3">
    <location>
        <begin position="758"/>
        <end position="929"/>
    </location>
</feature>
<dbReference type="OrthoDB" id="6781668at2759"/>
<dbReference type="AlphaFoldDB" id="A0A0D1W252"/>
<dbReference type="Pfam" id="PF21547">
    <property type="entry name" value="TTI1"/>
    <property type="match status" value="1"/>
</dbReference>
<dbReference type="Pfam" id="PF24181">
    <property type="entry name" value="TPR_TTI1_C"/>
    <property type="match status" value="1"/>
</dbReference>
<dbReference type="SUPFAM" id="SSF48371">
    <property type="entry name" value="ARM repeat"/>
    <property type="match status" value="1"/>
</dbReference>
<evidence type="ECO:0000313" key="4">
    <source>
        <dbReference type="EMBL" id="KIV82840.1"/>
    </source>
</evidence>
<dbReference type="InterPro" id="IPR052587">
    <property type="entry name" value="TELO2-interacting_protein_1"/>
</dbReference>
<evidence type="ECO:0000259" key="3">
    <source>
        <dbReference type="Pfam" id="PF24181"/>
    </source>
</evidence>
<dbReference type="InterPro" id="IPR057567">
    <property type="entry name" value="TPR_TTI1_C"/>
</dbReference>
<proteinExistence type="predicted"/>
<dbReference type="InterPro" id="IPR016024">
    <property type="entry name" value="ARM-type_fold"/>
</dbReference>
<dbReference type="Proteomes" id="UP000053599">
    <property type="component" value="Unassembled WGS sequence"/>
</dbReference>
<dbReference type="GO" id="GO:0005737">
    <property type="term" value="C:cytoplasm"/>
    <property type="evidence" value="ECO:0007669"/>
    <property type="project" value="TreeGrafter"/>
</dbReference>
<dbReference type="HOGENOM" id="CLU_005544_0_0_1"/>
<organism evidence="4 5">
    <name type="scientific">Exophiala sideris</name>
    <dbReference type="NCBI Taxonomy" id="1016849"/>
    <lineage>
        <taxon>Eukaryota</taxon>
        <taxon>Fungi</taxon>
        <taxon>Dikarya</taxon>
        <taxon>Ascomycota</taxon>
        <taxon>Pezizomycotina</taxon>
        <taxon>Eurotiomycetes</taxon>
        <taxon>Chaetothyriomycetidae</taxon>
        <taxon>Chaetothyriales</taxon>
        <taxon>Herpotrichiellaceae</taxon>
        <taxon>Exophiala</taxon>
    </lineage>
</organism>
<accession>A0A0D1W252</accession>